<dbReference type="GO" id="GO:0003746">
    <property type="term" value="F:translation elongation factor activity"/>
    <property type="evidence" value="ECO:0007669"/>
    <property type="project" value="UniProtKB-UniRule"/>
</dbReference>
<dbReference type="CDD" id="cd14275">
    <property type="entry name" value="UBA_EF-Ts"/>
    <property type="match status" value="1"/>
</dbReference>
<name>A0A0K6GMZ3_9BACL</name>
<dbReference type="PANTHER" id="PTHR11741:SF0">
    <property type="entry name" value="ELONGATION FACTOR TS, MITOCHONDRIAL"/>
    <property type="match status" value="1"/>
</dbReference>
<dbReference type="Gene3D" id="1.10.8.10">
    <property type="entry name" value="DNA helicase RuvA subunit, C-terminal domain"/>
    <property type="match status" value="1"/>
</dbReference>
<evidence type="ECO:0000256" key="9">
    <source>
        <dbReference type="RuleBase" id="RU000642"/>
    </source>
</evidence>
<dbReference type="Pfam" id="PF00889">
    <property type="entry name" value="EF_TS"/>
    <property type="match status" value="1"/>
</dbReference>
<dbReference type="HAMAP" id="MF_00050">
    <property type="entry name" value="EF_Ts"/>
    <property type="match status" value="1"/>
</dbReference>
<keyword evidence="13" id="KW-1185">Reference proteome</keyword>
<dbReference type="STRING" id="1325335.GCA_001418025_01388"/>
<reference evidence="13" key="1">
    <citation type="submission" date="2015-08" db="EMBL/GenBank/DDBJ databases">
        <authorList>
            <person name="Varghese N."/>
        </authorList>
    </citation>
    <scope>NUCLEOTIDE SEQUENCE [LARGE SCALE GENOMIC DNA]</scope>
    <source>
        <strain evidence="13">DSM 27374</strain>
    </source>
</reference>
<proteinExistence type="inferred from homology"/>
<comment type="subcellular location">
    <subcellularLocation>
        <location evidence="1 8 10">Cytoplasm</location>
    </subcellularLocation>
</comment>
<feature type="region of interest" description="Involved in Mg(2+) ion dislocation from EF-Tu" evidence="8">
    <location>
        <begin position="79"/>
        <end position="82"/>
    </location>
</feature>
<keyword evidence="4 8" id="KW-0963">Cytoplasm</keyword>
<dbReference type="InterPro" id="IPR009060">
    <property type="entry name" value="UBA-like_sf"/>
</dbReference>
<dbReference type="PROSITE" id="PS01127">
    <property type="entry name" value="EF_TS_2"/>
    <property type="match status" value="1"/>
</dbReference>
<dbReference type="Pfam" id="PF25025">
    <property type="entry name" value="EF-Ts_N"/>
    <property type="match status" value="1"/>
</dbReference>
<dbReference type="NCBIfam" id="TIGR00116">
    <property type="entry name" value="tsf"/>
    <property type="match status" value="1"/>
</dbReference>
<evidence type="ECO:0000256" key="2">
    <source>
        <dbReference type="ARBA" id="ARBA00005532"/>
    </source>
</evidence>
<evidence type="ECO:0000259" key="11">
    <source>
        <dbReference type="Pfam" id="PF00889"/>
    </source>
</evidence>
<accession>A0A0K6GMZ3</accession>
<evidence type="ECO:0000256" key="6">
    <source>
        <dbReference type="ARBA" id="ARBA00022917"/>
    </source>
</evidence>
<dbReference type="AlphaFoldDB" id="A0A0K6GMZ3"/>
<dbReference type="RefSeq" id="WP_032099696.1">
    <property type="nucleotide sequence ID" value="NZ_BAABDZ010000010.1"/>
</dbReference>
<organism evidence="12 13">
    <name type="scientific">Anoxybacillus suryakundensis</name>
    <dbReference type="NCBI Taxonomy" id="1325335"/>
    <lineage>
        <taxon>Bacteria</taxon>
        <taxon>Bacillati</taxon>
        <taxon>Bacillota</taxon>
        <taxon>Bacilli</taxon>
        <taxon>Bacillales</taxon>
        <taxon>Anoxybacillaceae</taxon>
        <taxon>Anoxybacillus</taxon>
    </lineage>
</organism>
<evidence type="ECO:0000256" key="1">
    <source>
        <dbReference type="ARBA" id="ARBA00004496"/>
    </source>
</evidence>
<dbReference type="InterPro" id="IPR001816">
    <property type="entry name" value="Transl_elong_EFTs/EF1B"/>
</dbReference>
<keyword evidence="6 8" id="KW-0648">Protein biosynthesis</keyword>
<dbReference type="FunFam" id="1.10.286.20:FF:000003">
    <property type="entry name" value="Elongation factor Ts"/>
    <property type="match status" value="1"/>
</dbReference>
<evidence type="ECO:0000256" key="5">
    <source>
        <dbReference type="ARBA" id="ARBA00022768"/>
    </source>
</evidence>
<evidence type="ECO:0000256" key="8">
    <source>
        <dbReference type="HAMAP-Rule" id="MF_00050"/>
    </source>
</evidence>
<dbReference type="InterPro" id="IPR018101">
    <property type="entry name" value="Transl_elong_Ts_CS"/>
</dbReference>
<dbReference type="GO" id="GO:0005737">
    <property type="term" value="C:cytoplasm"/>
    <property type="evidence" value="ECO:0007669"/>
    <property type="project" value="UniProtKB-SubCell"/>
</dbReference>
<dbReference type="SUPFAM" id="SSF54713">
    <property type="entry name" value="Elongation factor Ts (EF-Ts), dimerisation domain"/>
    <property type="match status" value="2"/>
</dbReference>
<evidence type="ECO:0000256" key="7">
    <source>
        <dbReference type="ARBA" id="ARBA00025453"/>
    </source>
</evidence>
<dbReference type="Gene3D" id="1.10.286.20">
    <property type="match status" value="1"/>
</dbReference>
<dbReference type="PANTHER" id="PTHR11741">
    <property type="entry name" value="ELONGATION FACTOR TS"/>
    <property type="match status" value="1"/>
</dbReference>
<dbReference type="FunFam" id="1.10.8.10:FF:000001">
    <property type="entry name" value="Elongation factor Ts"/>
    <property type="match status" value="1"/>
</dbReference>
<evidence type="ECO:0000313" key="13">
    <source>
        <dbReference type="Proteomes" id="UP000182738"/>
    </source>
</evidence>
<dbReference type="InterPro" id="IPR014039">
    <property type="entry name" value="Transl_elong_EFTs/EF1B_dimer"/>
</dbReference>
<dbReference type="Gene3D" id="3.30.479.20">
    <property type="entry name" value="Elongation factor Ts, dimerisation domain"/>
    <property type="match status" value="2"/>
</dbReference>
<evidence type="ECO:0000256" key="4">
    <source>
        <dbReference type="ARBA" id="ARBA00022490"/>
    </source>
</evidence>
<sequence length="293" mass="32482">MAITAQMVKELREKTGAGMMDCKKALTETNGDMEKAIDWLREKGMAKAAKKADRIAAEGTTLIEVDGNTAVILEVNSETDFVAKNEGFKTLVKELADHLLKHKPATVEEALQQKMDNGATVEEHINAAIAKIGEKITLRRFAVVEKDNNAAFGAYLHMGGRIAVLTVLEGTTNSDIAKDVAMHIAAINPKYVSRDEVSAEEIAREREVLKQQALNEGKPENIVEKMVEGRLGKFFEDICLLEQSFVKNPDVKVRQFVESNGATVKSFIRYEVGEGIEKRQDNFAEEVMSQVRK</sequence>
<keyword evidence="5 8" id="KW-0251">Elongation factor</keyword>
<comment type="function">
    <text evidence="7 8 9">Associates with the EF-Tu.GDP complex and induces the exchange of GDP to GTP. It remains bound to the aminoacyl-tRNA.EF-Tu.GTP complex up to the GTP hydrolysis stage on the ribosome.</text>
</comment>
<evidence type="ECO:0000256" key="10">
    <source>
        <dbReference type="RuleBase" id="RU000643"/>
    </source>
</evidence>
<evidence type="ECO:0000313" key="12">
    <source>
        <dbReference type="EMBL" id="CUA80079.1"/>
    </source>
</evidence>
<protein>
    <recommendedName>
        <fullName evidence="3 8">Elongation factor Ts</fullName>
        <shortName evidence="8">EF-Ts</shortName>
    </recommendedName>
</protein>
<evidence type="ECO:0000256" key="3">
    <source>
        <dbReference type="ARBA" id="ARBA00016956"/>
    </source>
</evidence>
<dbReference type="Proteomes" id="UP000182738">
    <property type="component" value="Unassembled WGS sequence"/>
</dbReference>
<dbReference type="OrthoDB" id="9808348at2"/>
<gene>
    <name evidence="8" type="primary">tsf</name>
    <name evidence="12" type="ORF">Ga0061060_10791</name>
</gene>
<dbReference type="PROSITE" id="PS01126">
    <property type="entry name" value="EF_TS_1"/>
    <property type="match status" value="1"/>
</dbReference>
<dbReference type="InterPro" id="IPR036402">
    <property type="entry name" value="EF-Ts_dimer_sf"/>
</dbReference>
<comment type="similarity">
    <text evidence="2 8 9">Belongs to the EF-Ts family.</text>
</comment>
<feature type="domain" description="Translation elongation factor EFTs/EF1B dimerisation" evidence="11">
    <location>
        <begin position="70"/>
        <end position="274"/>
    </location>
</feature>
<dbReference type="EMBL" id="CYGZ01000007">
    <property type="protein sequence ID" value="CUA80079.1"/>
    <property type="molecule type" value="Genomic_DNA"/>
</dbReference>
<dbReference type="SUPFAM" id="SSF46934">
    <property type="entry name" value="UBA-like"/>
    <property type="match status" value="1"/>
</dbReference>